<sequence length="111" mass="11767">MSLFCAPSVTGFQTCQLKTLSCISFSKHKRLCIPLGAVCVAESTGVRPSHRLPNQPGHPPVHSAVDGIAVPACRTHNRDVPPASGPCKLRPTDAASGLRQSSMDKQRHLSG</sequence>
<proteinExistence type="predicted"/>
<keyword evidence="3" id="KW-1185">Reference proteome</keyword>
<evidence type="ECO:0000256" key="1">
    <source>
        <dbReference type="SAM" id="MobiDB-lite"/>
    </source>
</evidence>
<feature type="region of interest" description="Disordered" evidence="1">
    <location>
        <begin position="47"/>
        <end position="111"/>
    </location>
</feature>
<reference evidence="2" key="1">
    <citation type="journal article" date="2019" name="bioRxiv">
        <title>The Genome of the Zebra Mussel, Dreissena polymorpha: A Resource for Invasive Species Research.</title>
        <authorList>
            <person name="McCartney M.A."/>
            <person name="Auch B."/>
            <person name="Kono T."/>
            <person name="Mallez S."/>
            <person name="Zhang Y."/>
            <person name="Obille A."/>
            <person name="Becker A."/>
            <person name="Abrahante J.E."/>
            <person name="Garbe J."/>
            <person name="Badalamenti J.P."/>
            <person name="Herman A."/>
            <person name="Mangelson H."/>
            <person name="Liachko I."/>
            <person name="Sullivan S."/>
            <person name="Sone E.D."/>
            <person name="Koren S."/>
            <person name="Silverstein K.A.T."/>
            <person name="Beckman K.B."/>
            <person name="Gohl D.M."/>
        </authorList>
    </citation>
    <scope>NUCLEOTIDE SEQUENCE</scope>
    <source>
        <strain evidence="2">Duluth1</strain>
        <tissue evidence="2">Whole animal</tissue>
    </source>
</reference>
<evidence type="ECO:0000313" key="3">
    <source>
        <dbReference type="Proteomes" id="UP000828390"/>
    </source>
</evidence>
<feature type="compositionally biased region" description="Basic and acidic residues" evidence="1">
    <location>
        <begin position="102"/>
        <end position="111"/>
    </location>
</feature>
<dbReference type="AlphaFoldDB" id="A0A9D4HPP3"/>
<gene>
    <name evidence="2" type="ORF">DPMN_050836</name>
</gene>
<dbReference type="EMBL" id="JAIWYP010000012">
    <property type="protein sequence ID" value="KAH3725008.1"/>
    <property type="molecule type" value="Genomic_DNA"/>
</dbReference>
<protein>
    <submittedName>
        <fullName evidence="2">Uncharacterized protein</fullName>
    </submittedName>
</protein>
<organism evidence="2 3">
    <name type="scientific">Dreissena polymorpha</name>
    <name type="common">Zebra mussel</name>
    <name type="synonym">Mytilus polymorpha</name>
    <dbReference type="NCBI Taxonomy" id="45954"/>
    <lineage>
        <taxon>Eukaryota</taxon>
        <taxon>Metazoa</taxon>
        <taxon>Spiralia</taxon>
        <taxon>Lophotrochozoa</taxon>
        <taxon>Mollusca</taxon>
        <taxon>Bivalvia</taxon>
        <taxon>Autobranchia</taxon>
        <taxon>Heteroconchia</taxon>
        <taxon>Euheterodonta</taxon>
        <taxon>Imparidentia</taxon>
        <taxon>Neoheterodontei</taxon>
        <taxon>Myida</taxon>
        <taxon>Dreissenoidea</taxon>
        <taxon>Dreissenidae</taxon>
        <taxon>Dreissena</taxon>
    </lineage>
</organism>
<name>A0A9D4HPP3_DREPO</name>
<reference evidence="2" key="2">
    <citation type="submission" date="2020-11" db="EMBL/GenBank/DDBJ databases">
        <authorList>
            <person name="McCartney M.A."/>
            <person name="Auch B."/>
            <person name="Kono T."/>
            <person name="Mallez S."/>
            <person name="Becker A."/>
            <person name="Gohl D.M."/>
            <person name="Silverstein K.A.T."/>
            <person name="Koren S."/>
            <person name="Bechman K.B."/>
            <person name="Herman A."/>
            <person name="Abrahante J.E."/>
            <person name="Garbe J."/>
        </authorList>
    </citation>
    <scope>NUCLEOTIDE SEQUENCE</scope>
    <source>
        <strain evidence="2">Duluth1</strain>
        <tissue evidence="2">Whole animal</tissue>
    </source>
</reference>
<comment type="caution">
    <text evidence="2">The sequence shown here is derived from an EMBL/GenBank/DDBJ whole genome shotgun (WGS) entry which is preliminary data.</text>
</comment>
<accession>A0A9D4HPP3</accession>
<dbReference type="Proteomes" id="UP000828390">
    <property type="component" value="Unassembled WGS sequence"/>
</dbReference>
<evidence type="ECO:0000313" key="2">
    <source>
        <dbReference type="EMBL" id="KAH3725008.1"/>
    </source>
</evidence>